<dbReference type="AlphaFoldDB" id="A0A7G5C3G1"/>
<accession>A0A7G5C3G1</accession>
<evidence type="ECO:0008006" key="3">
    <source>
        <dbReference type="Google" id="ProtNLM"/>
    </source>
</evidence>
<evidence type="ECO:0000313" key="2">
    <source>
        <dbReference type="Proteomes" id="UP000515679"/>
    </source>
</evidence>
<name>A0A7G5C3G1_9BACL</name>
<dbReference type="EMBL" id="CP041969">
    <property type="protein sequence ID" value="QMV43745.1"/>
    <property type="molecule type" value="Genomic_DNA"/>
</dbReference>
<dbReference type="RefSeq" id="WP_182299984.1">
    <property type="nucleotide sequence ID" value="NZ_CP041969.1"/>
</dbReference>
<dbReference type="KEGG" id="cchl:FPL14_23155"/>
<proteinExistence type="predicted"/>
<sequence>MINVFLSINNREQVLQLPVVPESFGIVSPLNHETFTTISQGEIKLIGLRGLKSISLESYFPVRDYPFLRDRTYRGFEYVRLLDSWIARKIPMRLTITDTPINMPVVVDSFEYGVGKSGDVDYKLALSEFRFIKVKGV</sequence>
<reference evidence="1 2" key="1">
    <citation type="submission" date="2019-07" db="EMBL/GenBank/DDBJ databases">
        <authorList>
            <person name="Kim J.K."/>
            <person name="Cheong H.-M."/>
            <person name="Choi Y."/>
            <person name="Hwang K.J."/>
            <person name="Lee S."/>
            <person name="Choi C."/>
        </authorList>
    </citation>
    <scope>NUCLEOTIDE SEQUENCE [LARGE SCALE GENOMIC DNA]</scope>
    <source>
        <strain evidence="1 2">KS 22</strain>
    </source>
</reference>
<dbReference type="Proteomes" id="UP000515679">
    <property type="component" value="Chromosome"/>
</dbReference>
<evidence type="ECO:0000313" key="1">
    <source>
        <dbReference type="EMBL" id="QMV43745.1"/>
    </source>
</evidence>
<gene>
    <name evidence="1" type="ORF">FPL14_23155</name>
</gene>
<protein>
    <recommendedName>
        <fullName evidence="3">Phage portal protein</fullName>
    </recommendedName>
</protein>
<keyword evidence="2" id="KW-1185">Reference proteome</keyword>
<organism evidence="1 2">
    <name type="scientific">Cohnella cholangitidis</name>
    <dbReference type="NCBI Taxonomy" id="2598458"/>
    <lineage>
        <taxon>Bacteria</taxon>
        <taxon>Bacillati</taxon>
        <taxon>Bacillota</taxon>
        <taxon>Bacilli</taxon>
        <taxon>Bacillales</taxon>
        <taxon>Paenibacillaceae</taxon>
        <taxon>Cohnella</taxon>
    </lineage>
</organism>